<proteinExistence type="predicted"/>
<dbReference type="InterPro" id="IPR000587">
    <property type="entry name" value="Creatinase_N"/>
</dbReference>
<dbReference type="PANTHER" id="PTHR43763">
    <property type="entry name" value="XAA-PRO AMINOPEPTIDASE 1"/>
    <property type="match status" value="1"/>
</dbReference>
<dbReference type="InterPro" id="IPR050422">
    <property type="entry name" value="X-Pro_aminopeptidase_P"/>
</dbReference>
<evidence type="ECO:0000313" key="3">
    <source>
        <dbReference type="Proteomes" id="UP000004986"/>
    </source>
</evidence>
<dbReference type="InterPro" id="IPR029149">
    <property type="entry name" value="Creatin/AminoP/Spt16_N"/>
</dbReference>
<evidence type="ECO:0000313" key="2">
    <source>
        <dbReference type="EMBL" id="EGH46173.1"/>
    </source>
</evidence>
<name>F3GGH3_PSESJ</name>
<dbReference type="HOGENOM" id="CLU_011781_0_1_6"/>
<dbReference type="EMBL" id="AEAI01001516">
    <property type="protein sequence ID" value="EGH46173.1"/>
    <property type="molecule type" value="Genomic_DNA"/>
</dbReference>
<keyword evidence="3" id="KW-1185">Reference proteome</keyword>
<organism evidence="2 3">
    <name type="scientific">Pseudomonas syringae pv. pisi str. 1704B</name>
    <dbReference type="NCBI Taxonomy" id="629263"/>
    <lineage>
        <taxon>Bacteria</taxon>
        <taxon>Pseudomonadati</taxon>
        <taxon>Pseudomonadota</taxon>
        <taxon>Gammaproteobacteria</taxon>
        <taxon>Pseudomonadales</taxon>
        <taxon>Pseudomonadaceae</taxon>
        <taxon>Pseudomonas</taxon>
        <taxon>Pseudomonas syringae</taxon>
    </lineage>
</organism>
<dbReference type="AlphaFoldDB" id="F3GGH3"/>
<protein>
    <submittedName>
        <fullName evidence="2">Peptidase M24</fullName>
    </submittedName>
</protein>
<feature type="non-terminal residue" evidence="2">
    <location>
        <position position="149"/>
    </location>
</feature>
<dbReference type="Proteomes" id="UP000004986">
    <property type="component" value="Unassembled WGS sequence"/>
</dbReference>
<evidence type="ECO:0000259" key="1">
    <source>
        <dbReference type="Pfam" id="PF01321"/>
    </source>
</evidence>
<dbReference type="PANTHER" id="PTHR43763:SF6">
    <property type="entry name" value="XAA-PRO AMINOPEPTIDASE 1"/>
    <property type="match status" value="1"/>
</dbReference>
<accession>F3GGH3</accession>
<dbReference type="Gene3D" id="3.40.350.10">
    <property type="entry name" value="Creatinase/prolidase N-terminal domain"/>
    <property type="match status" value="1"/>
</dbReference>
<feature type="domain" description="Creatinase N-terminal" evidence="1">
    <location>
        <begin position="14"/>
        <end position="136"/>
    </location>
</feature>
<dbReference type="SUPFAM" id="SSF53092">
    <property type="entry name" value="Creatinase/prolidase N-terminal domain"/>
    <property type="match status" value="1"/>
</dbReference>
<gene>
    <name evidence="2" type="ORF">PSYPI_29244</name>
</gene>
<sequence>MSTQSNASSDVAERLAQTRALMSRERIDAYLVPSADPHLSEYLPGYWQGRQWLSGFHGSVGTLIITQDFAGIWADSRYWEQATKELAGSGIELVKLMPGQQGPLEWLADEAKAESVVAVDGAVLAVASSRTLASKLYERGARLRTDIDL</sequence>
<comment type="caution">
    <text evidence="2">The sequence shown here is derived from an EMBL/GenBank/DDBJ whole genome shotgun (WGS) entry which is preliminary data.</text>
</comment>
<reference evidence="2 3" key="1">
    <citation type="journal article" date="2011" name="PLoS Pathog.">
        <title>Dynamic evolution of pathogenicity revealed by sequencing and comparative genomics of 19 Pseudomonas syringae isolates.</title>
        <authorList>
            <person name="Baltrus D.A."/>
            <person name="Nishimura M.T."/>
            <person name="Romanchuk A."/>
            <person name="Chang J.H."/>
            <person name="Mukhtar M.S."/>
            <person name="Cherkis K."/>
            <person name="Roach J."/>
            <person name="Grant S.R."/>
            <person name="Jones C.D."/>
            <person name="Dangl J.L."/>
        </authorList>
    </citation>
    <scope>NUCLEOTIDE SEQUENCE [LARGE SCALE GENOMIC DNA]</scope>
    <source>
        <strain evidence="2 3">1704B</strain>
    </source>
</reference>
<dbReference type="Pfam" id="PF01321">
    <property type="entry name" value="Creatinase_N"/>
    <property type="match status" value="1"/>
</dbReference>